<keyword evidence="1" id="KW-1133">Transmembrane helix</keyword>
<keyword evidence="1" id="KW-0812">Transmembrane</keyword>
<evidence type="ECO:0000313" key="3">
    <source>
        <dbReference type="Proteomes" id="UP000238071"/>
    </source>
</evidence>
<evidence type="ECO:0000313" key="2">
    <source>
        <dbReference type="EMBL" id="PPK73845.1"/>
    </source>
</evidence>
<dbReference type="PIRSF" id="PIRSF005610">
    <property type="entry name" value="SirB"/>
    <property type="match status" value="1"/>
</dbReference>
<dbReference type="InterPro" id="IPR007360">
    <property type="entry name" value="SirB"/>
</dbReference>
<gene>
    <name evidence="2" type="ORF">B0F88_101377</name>
</gene>
<dbReference type="EMBL" id="PTIY01000001">
    <property type="protein sequence ID" value="PPK73845.1"/>
    <property type="molecule type" value="Genomic_DNA"/>
</dbReference>
<protein>
    <submittedName>
        <fullName evidence="2">Putative membrane protein SirB2</fullName>
    </submittedName>
</protein>
<dbReference type="GO" id="GO:0005886">
    <property type="term" value="C:plasma membrane"/>
    <property type="evidence" value="ECO:0007669"/>
    <property type="project" value="TreeGrafter"/>
</dbReference>
<reference evidence="2 3" key="1">
    <citation type="submission" date="2018-02" db="EMBL/GenBank/DDBJ databases">
        <title>Subsurface microbial communities from deep shales in Ohio and West Virginia, USA.</title>
        <authorList>
            <person name="Wrighton K."/>
        </authorList>
    </citation>
    <scope>NUCLEOTIDE SEQUENCE [LARGE SCALE GENOMIC DNA]</scope>
    <source>
        <strain evidence="2 3">OWC-G53F</strain>
    </source>
</reference>
<sequence length="120" mass="13443">MIKILHLTFILLSISSFVGRIYLAEKRPELLEQKWIKIGPHIINTFLLITGFTLVFQGSWLSAEYGWIVAKLIALVAYVGLGIVAIKSQGELRWKAFAGALACFVYIAIVAVSKHAFIFF</sequence>
<accession>A0A2S6H8P4</accession>
<feature type="transmembrane region" description="Helical" evidence="1">
    <location>
        <begin position="98"/>
        <end position="119"/>
    </location>
</feature>
<proteinExistence type="predicted"/>
<organism evidence="2 3">
    <name type="scientific">Methylobacter tundripaludum</name>
    <dbReference type="NCBI Taxonomy" id="173365"/>
    <lineage>
        <taxon>Bacteria</taxon>
        <taxon>Pseudomonadati</taxon>
        <taxon>Pseudomonadota</taxon>
        <taxon>Gammaproteobacteria</taxon>
        <taxon>Methylococcales</taxon>
        <taxon>Methylococcaceae</taxon>
        <taxon>Methylobacter</taxon>
    </lineage>
</organism>
<dbReference type="PANTHER" id="PTHR39594:SF1">
    <property type="entry name" value="PROTEIN YCHQ"/>
    <property type="match status" value="1"/>
</dbReference>
<dbReference type="OrthoDB" id="5588650at2"/>
<evidence type="ECO:0000256" key="1">
    <source>
        <dbReference type="SAM" id="Phobius"/>
    </source>
</evidence>
<dbReference type="AlphaFoldDB" id="A0A2S6H8P4"/>
<feature type="transmembrane region" description="Helical" evidence="1">
    <location>
        <begin position="6"/>
        <end position="23"/>
    </location>
</feature>
<keyword evidence="1" id="KW-0472">Membrane</keyword>
<dbReference type="Proteomes" id="UP000238071">
    <property type="component" value="Unassembled WGS sequence"/>
</dbReference>
<dbReference type="PANTHER" id="PTHR39594">
    <property type="entry name" value="PROTEIN YCHQ"/>
    <property type="match status" value="1"/>
</dbReference>
<dbReference type="Pfam" id="PF04247">
    <property type="entry name" value="SirB"/>
    <property type="match status" value="1"/>
</dbReference>
<dbReference type="RefSeq" id="WP_104422224.1">
    <property type="nucleotide sequence ID" value="NZ_PTIY01000001.1"/>
</dbReference>
<comment type="caution">
    <text evidence="2">The sequence shown here is derived from an EMBL/GenBank/DDBJ whole genome shotgun (WGS) entry which is preliminary data.</text>
</comment>
<name>A0A2S6H8P4_9GAMM</name>
<feature type="transmembrane region" description="Helical" evidence="1">
    <location>
        <begin position="68"/>
        <end position="86"/>
    </location>
</feature>
<feature type="transmembrane region" description="Helical" evidence="1">
    <location>
        <begin position="35"/>
        <end position="56"/>
    </location>
</feature>
<keyword evidence="3" id="KW-1185">Reference proteome</keyword>